<evidence type="ECO:0000256" key="4">
    <source>
        <dbReference type="ARBA" id="ARBA00022741"/>
    </source>
</evidence>
<dbReference type="EC" id="2.7.11.1" evidence="1"/>
<dbReference type="Proteomes" id="UP000295765">
    <property type="component" value="Unassembled WGS sequence"/>
</dbReference>
<protein>
    <recommendedName>
        <fullName evidence="1">non-specific serine/threonine protein kinase</fullName>
        <ecNumber evidence="1">2.7.11.1</ecNumber>
    </recommendedName>
</protein>
<keyword evidence="4 7" id="KW-0547">Nucleotide-binding</keyword>
<reference evidence="11 12" key="1">
    <citation type="submission" date="2019-03" db="EMBL/GenBank/DDBJ databases">
        <title>Genomic Encyclopedia of Type Strains, Phase IV (KMG-IV): sequencing the most valuable type-strain genomes for metagenomic binning, comparative biology and taxonomic classification.</title>
        <authorList>
            <person name="Goeker M."/>
        </authorList>
    </citation>
    <scope>NUCLEOTIDE SEQUENCE [LARGE SCALE GENOMIC DNA]</scope>
    <source>
        <strain evidence="11 12">DSM 25287</strain>
    </source>
</reference>
<dbReference type="InterPro" id="IPR008271">
    <property type="entry name" value="Ser/Thr_kinase_AS"/>
</dbReference>
<dbReference type="EMBL" id="SLWY01000001">
    <property type="protein sequence ID" value="TCO83694.1"/>
    <property type="molecule type" value="Genomic_DNA"/>
</dbReference>
<dbReference type="Gene3D" id="1.10.510.10">
    <property type="entry name" value="Transferase(Phosphotransferase) domain 1"/>
    <property type="match status" value="1"/>
</dbReference>
<dbReference type="GO" id="GO:0005524">
    <property type="term" value="F:ATP binding"/>
    <property type="evidence" value="ECO:0007669"/>
    <property type="project" value="UniProtKB-UniRule"/>
</dbReference>
<keyword evidence="5 11" id="KW-0418">Kinase</keyword>
<comment type="caution">
    <text evidence="11">The sequence shown here is derived from an EMBL/GenBank/DDBJ whole genome shotgun (WGS) entry which is preliminary data.</text>
</comment>
<proteinExistence type="predicted"/>
<keyword evidence="2" id="KW-0723">Serine/threonine-protein kinase</keyword>
<evidence type="ECO:0000256" key="5">
    <source>
        <dbReference type="ARBA" id="ARBA00022777"/>
    </source>
</evidence>
<dbReference type="FunFam" id="1.10.510.10:FF:000021">
    <property type="entry name" value="Serine/threonine protein kinase"/>
    <property type="match status" value="1"/>
</dbReference>
<feature type="region of interest" description="Disordered" evidence="8">
    <location>
        <begin position="353"/>
        <end position="383"/>
    </location>
</feature>
<dbReference type="Pfam" id="PF00069">
    <property type="entry name" value="Pkinase"/>
    <property type="match status" value="1"/>
</dbReference>
<evidence type="ECO:0000256" key="7">
    <source>
        <dbReference type="PROSITE-ProRule" id="PRU10141"/>
    </source>
</evidence>
<gene>
    <name evidence="11" type="ORF">EV699_10178</name>
</gene>
<evidence type="ECO:0000256" key="2">
    <source>
        <dbReference type="ARBA" id="ARBA00022527"/>
    </source>
</evidence>
<dbReference type="RefSeq" id="WP_243662509.1">
    <property type="nucleotide sequence ID" value="NZ_SLWY01000001.1"/>
</dbReference>
<sequence length="1139" mass="119511">MSIEIPGYTIEGELGAGAMASVYLATQRSLERQVALKVMAASLAADADYCARFLREGKMLAKLSHPNTMAIFDIGNVGPLYYMAMEYIPGGTLKERIGTGLPPAEALRILRQIAAALGYAHARGFVHRDVKPANILFRADGSAVLSDFGIAKNLGEGTALTQAGFTVGTPNYMSPEQAQGRPLDGRSDLYSLGVVLYEMLTGERPYKSDDSFATALMHVTAPIPQLAGELARFQDLINRLLAKSPDDRFPDAAALLAYEVPESVALPPGDSDATAVTAAPTATTAPAAATGVVPGAATAAAPVEAATVALPTGGAAATALAPAADAATAVAATVVAPVASPLPSSTADVLDVIAAAPPPPPPPAGERGRRRATLGDGGGQAPSRAPLVLGGGLLALALAGGTWFALRPAPGPEAGKPTVVTPTPPVDGKPVSPPVATTPPANPPPATTPTTPTTPPPAVTATSPETPPAPLPAVAVVTPPAVETPPATSPAVSTPPPEVAPATTGGAERPLLLPGKKTLFQRVVLGPDARLYRAPGRDAATPLPAFSVYYVYERRRDGAQEWLRVGAASDGRSEGWIDAGKAYDWKQTLVLKFMDRSGRDPVMFVDDRAPLEQVVGDADPASVVRAWLAKVRAAQGRTVPGVPVVAVEPVDTAIAADRFYLLPIFDQAEAYTTDGQPVTLLKVASVDPGSAAPTTTVAANAPVAVGGDERAFKTGIVFVMDTTLSMDPYIDRARAIIRSTYERLKRERLLDKVAVGLVGYRNSTARTPGLEYVTRTFADFQDGLDPARLLAKADAMTATRVSSHSFNEDAFAGVMAAVEGFDWSGYGGRVVLLVTDAGALRKNDPAGQTAMNEAEVRAAADGRHVRLFVLHLKTAAGARAHNHESAAAQYHTLAADPNPRIGDLYVPVEGGDVQAFGEAVDGIVSSFVDVVRDVAGNRPLPPPPDLNQVQGSLAAKTAALGYAMRMDFLGHSKGVRPPSVVTAWVADRDLAHPDVPAFQVCVLLTKLQLNDLQQSLKLIVDAARRTQKSPKDFFQEIASASATMSRDPSRLGRQEVRNLAASGLLGEFLEGLPYRSKVLGMTQELWLSWSVAEQEDFIDELESKIRLYETFHNDASNWVRFGNAGDADALYRVPLSTLP</sequence>
<name>A0A4R2LFT7_9GAMM</name>
<keyword evidence="12" id="KW-1185">Reference proteome</keyword>
<evidence type="ECO:0000259" key="10">
    <source>
        <dbReference type="PROSITE" id="PS50234"/>
    </source>
</evidence>
<dbReference type="PROSITE" id="PS50234">
    <property type="entry name" value="VWFA"/>
    <property type="match status" value="1"/>
</dbReference>
<feature type="region of interest" description="Disordered" evidence="8">
    <location>
        <begin position="414"/>
        <end position="468"/>
    </location>
</feature>
<dbReference type="InterPro" id="IPR002035">
    <property type="entry name" value="VWF_A"/>
</dbReference>
<evidence type="ECO:0000256" key="6">
    <source>
        <dbReference type="ARBA" id="ARBA00022840"/>
    </source>
</evidence>
<evidence type="ECO:0000259" key="9">
    <source>
        <dbReference type="PROSITE" id="PS50011"/>
    </source>
</evidence>
<dbReference type="PROSITE" id="PS00107">
    <property type="entry name" value="PROTEIN_KINASE_ATP"/>
    <property type="match status" value="1"/>
</dbReference>
<feature type="binding site" evidence="7">
    <location>
        <position position="37"/>
    </location>
    <ligand>
        <name>ATP</name>
        <dbReference type="ChEBI" id="CHEBI:30616"/>
    </ligand>
</feature>
<feature type="region of interest" description="Disordered" evidence="8">
    <location>
        <begin position="481"/>
        <end position="510"/>
    </location>
</feature>
<keyword evidence="3" id="KW-0808">Transferase</keyword>
<dbReference type="SUPFAM" id="SSF53300">
    <property type="entry name" value="vWA-like"/>
    <property type="match status" value="1"/>
</dbReference>
<dbReference type="Gene3D" id="3.30.200.20">
    <property type="entry name" value="Phosphorylase Kinase, domain 1"/>
    <property type="match status" value="1"/>
</dbReference>
<dbReference type="InterPro" id="IPR036465">
    <property type="entry name" value="vWFA_dom_sf"/>
</dbReference>
<dbReference type="PANTHER" id="PTHR43289">
    <property type="entry name" value="MITOGEN-ACTIVATED PROTEIN KINASE KINASE KINASE 20-RELATED"/>
    <property type="match status" value="1"/>
</dbReference>
<evidence type="ECO:0000256" key="3">
    <source>
        <dbReference type="ARBA" id="ARBA00022679"/>
    </source>
</evidence>
<dbReference type="SMART" id="SM00220">
    <property type="entry name" value="S_TKc"/>
    <property type="match status" value="1"/>
</dbReference>
<evidence type="ECO:0000256" key="8">
    <source>
        <dbReference type="SAM" id="MobiDB-lite"/>
    </source>
</evidence>
<dbReference type="CDD" id="cd00198">
    <property type="entry name" value="vWFA"/>
    <property type="match status" value="1"/>
</dbReference>
<evidence type="ECO:0000313" key="12">
    <source>
        <dbReference type="Proteomes" id="UP000295765"/>
    </source>
</evidence>
<evidence type="ECO:0000256" key="1">
    <source>
        <dbReference type="ARBA" id="ARBA00012513"/>
    </source>
</evidence>
<dbReference type="PANTHER" id="PTHR43289:SF6">
    <property type="entry name" value="SERINE_THREONINE-PROTEIN KINASE NEKL-3"/>
    <property type="match status" value="1"/>
</dbReference>
<dbReference type="InterPro" id="IPR017441">
    <property type="entry name" value="Protein_kinase_ATP_BS"/>
</dbReference>
<dbReference type="GO" id="GO:0004674">
    <property type="term" value="F:protein serine/threonine kinase activity"/>
    <property type="evidence" value="ECO:0007669"/>
    <property type="project" value="UniProtKB-KW"/>
</dbReference>
<dbReference type="InterPro" id="IPR000719">
    <property type="entry name" value="Prot_kinase_dom"/>
</dbReference>
<dbReference type="PROSITE" id="PS00108">
    <property type="entry name" value="PROTEIN_KINASE_ST"/>
    <property type="match status" value="1"/>
</dbReference>
<feature type="domain" description="VWFA" evidence="10">
    <location>
        <begin position="715"/>
        <end position="920"/>
    </location>
</feature>
<feature type="compositionally biased region" description="Pro residues" evidence="8">
    <location>
        <begin position="422"/>
        <end position="458"/>
    </location>
</feature>
<dbReference type="PROSITE" id="PS50011">
    <property type="entry name" value="PROTEIN_KINASE_DOM"/>
    <property type="match status" value="1"/>
</dbReference>
<feature type="compositionally biased region" description="Low complexity" evidence="8">
    <location>
        <begin position="481"/>
        <end position="492"/>
    </location>
</feature>
<feature type="domain" description="Protein kinase" evidence="9">
    <location>
        <begin position="8"/>
        <end position="261"/>
    </location>
</feature>
<dbReference type="CDD" id="cd14014">
    <property type="entry name" value="STKc_PknB_like"/>
    <property type="match status" value="1"/>
</dbReference>
<evidence type="ECO:0000313" key="11">
    <source>
        <dbReference type="EMBL" id="TCO83694.1"/>
    </source>
</evidence>
<dbReference type="SUPFAM" id="SSF56112">
    <property type="entry name" value="Protein kinase-like (PK-like)"/>
    <property type="match status" value="1"/>
</dbReference>
<dbReference type="InterPro" id="IPR011009">
    <property type="entry name" value="Kinase-like_dom_sf"/>
</dbReference>
<dbReference type="AlphaFoldDB" id="A0A4R2LFT7"/>
<keyword evidence="6 7" id="KW-0067">ATP-binding</keyword>
<dbReference type="Gene3D" id="3.40.50.410">
    <property type="entry name" value="von Willebrand factor, type A domain"/>
    <property type="match status" value="1"/>
</dbReference>
<organism evidence="11 12">
    <name type="scientific">Plasticicumulans lactativorans</name>
    <dbReference type="NCBI Taxonomy" id="1133106"/>
    <lineage>
        <taxon>Bacteria</taxon>
        <taxon>Pseudomonadati</taxon>
        <taxon>Pseudomonadota</taxon>
        <taxon>Gammaproteobacteria</taxon>
        <taxon>Candidatus Competibacteraceae</taxon>
        <taxon>Plasticicumulans</taxon>
    </lineage>
</organism>
<accession>A0A4R2LFT7</accession>